<sequence length="189" mass="20287">MAAVLVLGLHQAEAQTAQNEERLLEELRMNSSLNTLPLIATQGDGNLAETYQEGSSNNSFVQQVQTSQIANQASVLQVGNLNQVVVRQQGAGLSTAVSQYGNNNSYEGSLNGSNISSEVVQDGSGNAINQYLRGNNLDYSLIQLGNNNTIHQIETAPGAGSYQVVQEGNNMHITIEQGRTFVPVNVQRQ</sequence>
<dbReference type="AlphaFoldDB" id="A0A1X9YNA5"/>
<name>A0A1X9YNA5_9BACT</name>
<organism evidence="1 2">
    <name type="scientific">Pontibacter actiniarum</name>
    <dbReference type="NCBI Taxonomy" id="323450"/>
    <lineage>
        <taxon>Bacteria</taxon>
        <taxon>Pseudomonadati</taxon>
        <taxon>Bacteroidota</taxon>
        <taxon>Cytophagia</taxon>
        <taxon>Cytophagales</taxon>
        <taxon>Hymenobacteraceae</taxon>
        <taxon>Pontibacter</taxon>
    </lineage>
</organism>
<accession>A0A1X9YNA5</accession>
<dbReference type="Proteomes" id="UP000266292">
    <property type="component" value="Chromosome"/>
</dbReference>
<proteinExistence type="predicted"/>
<evidence type="ECO:0000313" key="1">
    <source>
        <dbReference type="EMBL" id="ARS34370.1"/>
    </source>
</evidence>
<gene>
    <name evidence="1" type="ORF">CA264_02335</name>
</gene>
<reference evidence="2" key="1">
    <citation type="submission" date="2017-05" db="EMBL/GenBank/DDBJ databases">
        <authorList>
            <person name="Ray J."/>
            <person name="Price M."/>
            <person name="Deutschbauer A."/>
        </authorList>
    </citation>
    <scope>NUCLEOTIDE SEQUENCE [LARGE SCALE GENOMIC DNA]</scope>
    <source>
        <strain evidence="2">DSM 19842</strain>
    </source>
</reference>
<dbReference type="OrthoDB" id="852801at2"/>
<dbReference type="EMBL" id="CP021235">
    <property type="protein sequence ID" value="ARS34370.1"/>
    <property type="molecule type" value="Genomic_DNA"/>
</dbReference>
<dbReference type="KEGG" id="pact:CA264_02335"/>
<dbReference type="STRING" id="709015.GCA_000472485_00460"/>
<keyword evidence="2" id="KW-1185">Reference proteome</keyword>
<protein>
    <recommendedName>
        <fullName evidence="3">Curlin</fullName>
    </recommendedName>
</protein>
<evidence type="ECO:0000313" key="2">
    <source>
        <dbReference type="Proteomes" id="UP000266292"/>
    </source>
</evidence>
<evidence type="ECO:0008006" key="3">
    <source>
        <dbReference type="Google" id="ProtNLM"/>
    </source>
</evidence>